<dbReference type="InterPro" id="IPR038547">
    <property type="entry name" value="RING_CBP-p300_sf"/>
</dbReference>
<name>A0ABQ9JS95_9CUCU</name>
<reference evidence="1" key="1">
    <citation type="journal article" date="2023" name="Insect Mol. Biol.">
        <title>Genome sequencing provides insights into the evolution of gene families encoding plant cell wall-degrading enzymes in longhorned beetles.</title>
        <authorList>
            <person name="Shin N.R."/>
            <person name="Okamura Y."/>
            <person name="Kirsch R."/>
            <person name="Pauchet Y."/>
        </authorList>
    </citation>
    <scope>NUCLEOTIDE SEQUENCE</scope>
    <source>
        <strain evidence="1">MMC_N1</strain>
    </source>
</reference>
<organism evidence="1 2">
    <name type="scientific">Molorchus minor</name>
    <dbReference type="NCBI Taxonomy" id="1323400"/>
    <lineage>
        <taxon>Eukaryota</taxon>
        <taxon>Metazoa</taxon>
        <taxon>Ecdysozoa</taxon>
        <taxon>Arthropoda</taxon>
        <taxon>Hexapoda</taxon>
        <taxon>Insecta</taxon>
        <taxon>Pterygota</taxon>
        <taxon>Neoptera</taxon>
        <taxon>Endopterygota</taxon>
        <taxon>Coleoptera</taxon>
        <taxon>Polyphaga</taxon>
        <taxon>Cucujiformia</taxon>
        <taxon>Chrysomeloidea</taxon>
        <taxon>Cerambycidae</taxon>
        <taxon>Lamiinae</taxon>
        <taxon>Monochamini</taxon>
        <taxon>Molorchus</taxon>
    </lineage>
</organism>
<accession>A0ABQ9JS95</accession>
<dbReference type="EMBL" id="JAPWTJ010000200">
    <property type="protein sequence ID" value="KAJ8981156.1"/>
    <property type="molecule type" value="Genomic_DNA"/>
</dbReference>
<keyword evidence="2" id="KW-1185">Reference proteome</keyword>
<proteinExistence type="predicted"/>
<protein>
    <submittedName>
        <fullName evidence="1">Uncharacterized protein</fullName>
    </submittedName>
</protein>
<evidence type="ECO:0000313" key="1">
    <source>
        <dbReference type="EMBL" id="KAJ8981156.1"/>
    </source>
</evidence>
<evidence type="ECO:0000313" key="2">
    <source>
        <dbReference type="Proteomes" id="UP001162164"/>
    </source>
</evidence>
<sequence>MNLCPMLKDSPLYIESDLTYISIMVVCSEFCNAYGLGSDRYTFCQKCFNDIQGDTVTLGDDPTQAQTCKLINSDFGMREKLGDKLQLLLFSMDQND</sequence>
<dbReference type="Gene3D" id="2.10.110.40">
    <property type="match status" value="1"/>
</dbReference>
<dbReference type="Proteomes" id="UP001162164">
    <property type="component" value="Unassembled WGS sequence"/>
</dbReference>
<gene>
    <name evidence="1" type="ORF">NQ317_013821</name>
</gene>
<comment type="caution">
    <text evidence="1">The sequence shown here is derived from an EMBL/GenBank/DDBJ whole genome shotgun (WGS) entry which is preliminary data.</text>
</comment>